<dbReference type="Pfam" id="PF06869">
    <property type="entry name" value="DUF1258"/>
    <property type="match status" value="1"/>
</dbReference>
<organism evidence="2 3">
    <name type="scientific">Didymodactylos carnosus</name>
    <dbReference type="NCBI Taxonomy" id="1234261"/>
    <lineage>
        <taxon>Eukaryota</taxon>
        <taxon>Metazoa</taxon>
        <taxon>Spiralia</taxon>
        <taxon>Gnathifera</taxon>
        <taxon>Rotifera</taxon>
        <taxon>Eurotatoria</taxon>
        <taxon>Bdelloidea</taxon>
        <taxon>Philodinida</taxon>
        <taxon>Philodinidae</taxon>
        <taxon>Didymodactylos</taxon>
    </lineage>
</organism>
<evidence type="ECO:0000313" key="2">
    <source>
        <dbReference type="EMBL" id="CAF4150608.1"/>
    </source>
</evidence>
<dbReference type="PANTHER" id="PTHR46579:SF1">
    <property type="entry name" value="F5_8 TYPE C DOMAIN-CONTAINING PROTEIN"/>
    <property type="match status" value="1"/>
</dbReference>
<name>A0A8S2R9I9_9BILA</name>
<feature type="non-terminal residue" evidence="2">
    <location>
        <position position="1"/>
    </location>
</feature>
<dbReference type="Proteomes" id="UP000677228">
    <property type="component" value="Unassembled WGS sequence"/>
</dbReference>
<protein>
    <recommendedName>
        <fullName evidence="4">Transposase</fullName>
    </recommendedName>
</protein>
<gene>
    <name evidence="1" type="ORF">OVA965_LOCUS30268</name>
    <name evidence="2" type="ORF">TMI583_LOCUS31066</name>
</gene>
<evidence type="ECO:0000313" key="1">
    <source>
        <dbReference type="EMBL" id="CAF1339385.1"/>
    </source>
</evidence>
<dbReference type="InterPro" id="IPR009667">
    <property type="entry name" value="DUF1258"/>
</dbReference>
<accession>A0A8S2R9I9</accession>
<proteinExistence type="predicted"/>
<sequence length="634" mass="73378">EMEFEIETGQRGSQVCIYNSHRYRHIRNNKKGSGSWHCINKESSAIDIAAASIIYKIRSRQSNADMDIFCSMINSLNVPNSSFSWKSIKAITKLDVRSGWSSCQICNQCGNLIHDMKLELCKECDCDNLLEFYYYSLAEQLQHILLIPTMYDQMTKQREQNEEKLRVTTYADILMDEPDTSFTMTINADGIVSKNQHVALWPVMFMLNEIPLPTRRYSESIVLVGVIPAKKHPSNKSFETILNIVSEQCKQLESGISYFIPGHGEKTLKFFLIAACSDKPAQSLLQNTVAYNANYGCARCFIQGEVFSGSNKNGKHFNIKVFPYGKYDQRNSHVCEKLVDEIEDNQMPVYGHRGRCPLTQLKYFNYGESFLFDTLHTLYLGIFKQMCLLLFSKAKEHRCQNWSLFKKINAIEYGLKSIKIPTTTSRRFRSMKHIARLKANEYRSLMHQGSTVLLNAMTPKYRRHFALLLSVINIASKDNICYDDLQLIESLSNQFVKQWQEIFGLRNMSSNIHSLLHLHETVGFIGPLYIHDVESMTHGATHYGQQLISHMQYYRQAIIESLRPDYPLKLLLLNERMLNHKFTMSDDIRVSKEIPADFYIREQEQLKIMSTQTFIFHHKLAVKHLHFKTISATT</sequence>
<evidence type="ECO:0008006" key="4">
    <source>
        <dbReference type="Google" id="ProtNLM"/>
    </source>
</evidence>
<dbReference type="EMBL" id="CAJNOK010021892">
    <property type="protein sequence ID" value="CAF1339385.1"/>
    <property type="molecule type" value="Genomic_DNA"/>
</dbReference>
<dbReference type="Proteomes" id="UP000682733">
    <property type="component" value="Unassembled WGS sequence"/>
</dbReference>
<reference evidence="2" key="1">
    <citation type="submission" date="2021-02" db="EMBL/GenBank/DDBJ databases">
        <authorList>
            <person name="Nowell W R."/>
        </authorList>
    </citation>
    <scope>NUCLEOTIDE SEQUENCE</scope>
</reference>
<dbReference type="PANTHER" id="PTHR46579">
    <property type="entry name" value="F5/8 TYPE C DOMAIN-CONTAINING PROTEIN-RELATED"/>
    <property type="match status" value="1"/>
</dbReference>
<dbReference type="AlphaFoldDB" id="A0A8S2R9I9"/>
<comment type="caution">
    <text evidence="2">The sequence shown here is derived from an EMBL/GenBank/DDBJ whole genome shotgun (WGS) entry which is preliminary data.</text>
</comment>
<evidence type="ECO:0000313" key="3">
    <source>
        <dbReference type="Proteomes" id="UP000682733"/>
    </source>
</evidence>
<dbReference type="EMBL" id="CAJOBA010043517">
    <property type="protein sequence ID" value="CAF4150608.1"/>
    <property type="molecule type" value="Genomic_DNA"/>
</dbReference>